<keyword evidence="1" id="KW-0175">Coiled coil</keyword>
<reference evidence="4 5" key="1">
    <citation type="journal article" date="2016" name="Syst. Appl. Microbiol.">
        <title>Genomic characterization of a fructophilic bee symbiont Lactobacillus kunkeei reveals its niche-specific adaptation.</title>
        <authorList>
            <person name="Maeno S."/>
            <person name="Tanizawa Y."/>
            <person name="Kanesaki Y."/>
            <person name="Kubota E."/>
            <person name="Kumar H."/>
            <person name="Dicks L."/>
            <person name="Salminen S."/>
            <person name="Nakagawa J."/>
            <person name="Arita M."/>
            <person name="Endo A."/>
        </authorList>
    </citation>
    <scope>NUCLEOTIDE SEQUENCE [LARGE SCALE GENOMIC DNA]</scope>
    <source>
        <strain evidence="4 5">FF30-6</strain>
    </source>
</reference>
<name>A0A1L8CGW6_9LACO</name>
<feature type="coiled-coil region" evidence="1">
    <location>
        <begin position="506"/>
        <end position="540"/>
    </location>
</feature>
<feature type="transmembrane region" description="Helical" evidence="3">
    <location>
        <begin position="12"/>
        <end position="33"/>
    </location>
</feature>
<proteinExistence type="predicted"/>
<feature type="compositionally biased region" description="Low complexity" evidence="2">
    <location>
        <begin position="367"/>
        <end position="394"/>
    </location>
</feature>
<sequence length="560" mass="61649">MKESNGIKVSNYWKKALYSSVVLGAIFVGGQYIGSVNVHASYLIFKDSTTGENVYYAHGVMGETINLDNMITILNDRGEDTSNVPSSYTITQGDNYINVSPKKDNKTNVNSEDNVSITILDQNDDYVETRGYKLNGGLSNFDKIISDLESSGYKITEHSISDFKDDWENSDEDDGAKYSYTLNVVLPEHIQNVHYVDQNGNNVATVQHPVTSYGHTYIWDLTAKYSVPGDQLIDNKLTDSTIKVQYVPGNDNLPTLDQYINGTFGRNDVATVSKAPTTNAAFNPLNHVYHSMVSVEDMNGKLIERDILSSDSDSIVDTSYFVEKYVSGVKYVNNNGIIPDYIDLTKGPYTFKINRPSEYPVTKQDDQSSSAQSSAQSSATPSSAASQSAQQTQAVAKPAPVVQSHPAAAPDSTAKAAPAPQPAKAKPSKSQLKAVAKSYKQSKHAVKTDTAKLKALKKKMKKHATKKQKVAYKSLQIKLAADKKAVKSYKAQEGKLTKYFKEVSIINRDNKQIKSLTAQLKKLKKKHSKANKKKAAKVQKALKKANNSLKAATKFVNDYK</sequence>
<evidence type="ECO:0000313" key="4">
    <source>
        <dbReference type="EMBL" id="GAT90418.1"/>
    </source>
</evidence>
<evidence type="ECO:0000256" key="3">
    <source>
        <dbReference type="SAM" id="Phobius"/>
    </source>
</evidence>
<feature type="compositionally biased region" description="Low complexity" evidence="2">
    <location>
        <begin position="406"/>
        <end position="431"/>
    </location>
</feature>
<comment type="caution">
    <text evidence="4">The sequence shown here is derived from an EMBL/GenBank/DDBJ whole genome shotgun (WGS) entry which is preliminary data.</text>
</comment>
<feature type="region of interest" description="Disordered" evidence="2">
    <location>
        <begin position="359"/>
        <end position="446"/>
    </location>
</feature>
<dbReference type="EMBL" id="BDDX01000004">
    <property type="protein sequence ID" value="GAT90418.1"/>
    <property type="molecule type" value="Genomic_DNA"/>
</dbReference>
<evidence type="ECO:0000256" key="2">
    <source>
        <dbReference type="SAM" id="MobiDB-lite"/>
    </source>
</evidence>
<keyword evidence="3" id="KW-0472">Membrane</keyword>
<keyword evidence="3" id="KW-0812">Transmembrane</keyword>
<dbReference type="Proteomes" id="UP000186588">
    <property type="component" value="Unassembled WGS sequence"/>
</dbReference>
<protein>
    <submittedName>
        <fullName evidence="4">Uncharacterized protein</fullName>
    </submittedName>
</protein>
<dbReference type="RefSeq" id="WP_094750644.1">
    <property type="nucleotide sequence ID" value="NZ_BDDX01000004.1"/>
</dbReference>
<organism evidence="4 5">
    <name type="scientific">Apilactobacillus kunkeei</name>
    <dbReference type="NCBI Taxonomy" id="148814"/>
    <lineage>
        <taxon>Bacteria</taxon>
        <taxon>Bacillati</taxon>
        <taxon>Bacillota</taxon>
        <taxon>Bacilli</taxon>
        <taxon>Lactobacillales</taxon>
        <taxon>Lactobacillaceae</taxon>
        <taxon>Apilactobacillus</taxon>
    </lineage>
</organism>
<gene>
    <name evidence="4" type="ORF">FF306_00516</name>
</gene>
<accession>A0A1L8CGW6</accession>
<keyword evidence="3" id="KW-1133">Transmembrane helix</keyword>
<evidence type="ECO:0000313" key="5">
    <source>
        <dbReference type="Proteomes" id="UP000186588"/>
    </source>
</evidence>
<evidence type="ECO:0000256" key="1">
    <source>
        <dbReference type="SAM" id="Coils"/>
    </source>
</evidence>
<dbReference type="AlphaFoldDB" id="A0A1L8CGW6"/>